<evidence type="ECO:0000256" key="5">
    <source>
        <dbReference type="RuleBase" id="RU003750"/>
    </source>
</evidence>
<keyword evidence="6" id="KW-1133">Transmembrane helix</keyword>
<name>G7E9G2_MIXOS</name>
<dbReference type="InParanoid" id="G7E9G2"/>
<dbReference type="PIRSF" id="PIRSF015665">
    <property type="entry name" value="CHOPT"/>
    <property type="match status" value="1"/>
</dbReference>
<reference evidence="7 8" key="1">
    <citation type="journal article" date="2011" name="J. Gen. Appl. Microbiol.">
        <title>Draft genome sequencing of the enigmatic basidiomycete Mixia osmundae.</title>
        <authorList>
            <person name="Nishida H."/>
            <person name="Nagatsuka Y."/>
            <person name="Sugiyama J."/>
        </authorList>
    </citation>
    <scope>NUCLEOTIDE SEQUENCE [LARGE SCALE GENOMIC DNA]</scope>
    <source>
        <strain evidence="8">CBS 9802 / IAM 14324 / JCM 22182 / KY 12970</strain>
    </source>
</reference>
<keyword evidence="8" id="KW-1185">Reference proteome</keyword>
<feature type="transmembrane region" description="Helical" evidence="6">
    <location>
        <begin position="368"/>
        <end position="383"/>
    </location>
</feature>
<comment type="caution">
    <text evidence="7">The sequence shown here is derived from an EMBL/GenBank/DDBJ whole genome shotgun (WGS) entry which is preliminary data.</text>
</comment>
<dbReference type="eggNOG" id="KOG2877">
    <property type="taxonomic scope" value="Eukaryota"/>
</dbReference>
<dbReference type="OMA" id="QNMGQGW"/>
<dbReference type="GO" id="GO:0008654">
    <property type="term" value="P:phospholipid biosynthetic process"/>
    <property type="evidence" value="ECO:0007669"/>
    <property type="project" value="InterPro"/>
</dbReference>
<evidence type="ECO:0000256" key="2">
    <source>
        <dbReference type="ARBA" id="ARBA00010441"/>
    </source>
</evidence>
<evidence type="ECO:0000256" key="3">
    <source>
        <dbReference type="ARBA" id="ARBA00022679"/>
    </source>
</evidence>
<evidence type="ECO:0000256" key="4">
    <source>
        <dbReference type="ARBA" id="ARBA00023136"/>
    </source>
</evidence>
<proteinExistence type="inferred from homology"/>
<feature type="transmembrane region" description="Helical" evidence="6">
    <location>
        <begin position="277"/>
        <end position="297"/>
    </location>
</feature>
<dbReference type="RefSeq" id="XP_014568528.1">
    <property type="nucleotide sequence ID" value="XM_014713042.1"/>
</dbReference>
<dbReference type="InterPro" id="IPR048254">
    <property type="entry name" value="CDP_ALCOHOL_P_TRANSF_CS"/>
</dbReference>
<dbReference type="PROSITE" id="PS00379">
    <property type="entry name" value="CDP_ALCOHOL_P_TRANSF"/>
    <property type="match status" value="1"/>
</dbReference>
<accession>G7E9G2</accession>
<evidence type="ECO:0000313" key="8">
    <source>
        <dbReference type="Proteomes" id="UP000009131"/>
    </source>
</evidence>
<comment type="subcellular location">
    <subcellularLocation>
        <location evidence="1">Membrane</location>
    </subcellularLocation>
</comment>
<dbReference type="InterPro" id="IPR043130">
    <property type="entry name" value="CDP-OH_PTrfase_TM_dom"/>
</dbReference>
<dbReference type="FunCoup" id="G7E9G2">
    <property type="interactions" value="247"/>
</dbReference>
<dbReference type="Proteomes" id="UP000009131">
    <property type="component" value="Unassembled WGS sequence"/>
</dbReference>
<feature type="transmembrane region" description="Helical" evidence="6">
    <location>
        <begin position="309"/>
        <end position="328"/>
    </location>
</feature>
<evidence type="ECO:0008006" key="9">
    <source>
        <dbReference type="Google" id="ProtNLM"/>
    </source>
</evidence>
<keyword evidence="3 5" id="KW-0808">Transferase</keyword>
<feature type="transmembrane region" description="Helical" evidence="6">
    <location>
        <begin position="217"/>
        <end position="239"/>
    </location>
</feature>
<keyword evidence="4 6" id="KW-0472">Membrane</keyword>
<dbReference type="AlphaFoldDB" id="G7E9G2"/>
<feature type="transmembrane region" description="Helical" evidence="6">
    <location>
        <begin position="403"/>
        <end position="425"/>
    </location>
</feature>
<dbReference type="PANTHER" id="PTHR10414">
    <property type="entry name" value="ETHANOLAMINEPHOSPHOTRANSFERASE"/>
    <property type="match status" value="1"/>
</dbReference>
<evidence type="ECO:0000313" key="7">
    <source>
        <dbReference type="EMBL" id="GAA99281.1"/>
    </source>
</evidence>
<reference evidence="7 8" key="2">
    <citation type="journal article" date="2012" name="Open Biol.">
        <title>Characteristics of nucleosomes and linker DNA regions on the genome of the basidiomycete Mixia osmundae revealed by mono- and dinucleosome mapping.</title>
        <authorList>
            <person name="Nishida H."/>
            <person name="Kondo S."/>
            <person name="Matsumoto T."/>
            <person name="Suzuki Y."/>
            <person name="Yoshikawa H."/>
            <person name="Taylor T.D."/>
            <person name="Sugiyama J."/>
        </authorList>
    </citation>
    <scope>NUCLEOTIDE SEQUENCE [LARGE SCALE GENOMIC DNA]</scope>
    <source>
        <strain evidence="8">CBS 9802 / IAM 14324 / JCM 22182 / KY 12970</strain>
    </source>
</reference>
<sequence length="458" mass="50228">MGFFIPASRRQNLAKYAYSGTDKSLLSRYLLTPYWNWLVTLFPMSFAPNLITLLGLAFVGVNFVTLLYFEPTLQCVAKPVHKSLGGSWDPLFAPSKESYAHAGLRWVSSKLGFIKSVPEEALLQPCPGSWMYFSFAIGLFIYQSLDAIDGKQARRTGTSSPLGEMFDHGCDAINTTLEVILTASALNLGQGWWTVASQVATLANFYLTTWEEYNTSVLFLSAFSGPVEGILMICVIFTITGFKGPQFWDQGVLTVTGLKDVPQVAKLGIKDLPLNDAFLVFGLAGLLFNIISSYANVVSARRKAGKSTLTPLFGLLPFAVTATLNVLWLRGTPAILREHLITFCAYWGISFAYQVGLLIVAHVTKGPFPYYNMLMIVSALGALDSVMEIQPSKQLLGNDGPLALVYVALGLALALYAFFVLDVIYDVCDFFDINCLTIKRKEPKGKEAVKSAKGGKKQ</sequence>
<dbReference type="STRING" id="764103.G7E9G2"/>
<dbReference type="InterPro" id="IPR014472">
    <property type="entry name" value="CHOPT"/>
</dbReference>
<keyword evidence="6" id="KW-0812">Transmembrane</keyword>
<dbReference type="GO" id="GO:0016780">
    <property type="term" value="F:phosphotransferase activity, for other substituted phosphate groups"/>
    <property type="evidence" value="ECO:0007669"/>
    <property type="project" value="InterPro"/>
</dbReference>
<comment type="similarity">
    <text evidence="2 5">Belongs to the CDP-alcohol phosphatidyltransferase class-I family.</text>
</comment>
<dbReference type="InterPro" id="IPR000462">
    <property type="entry name" value="CDP-OH_P_trans"/>
</dbReference>
<gene>
    <name evidence="7" type="primary">Mo05976</name>
    <name evidence="7" type="ORF">E5Q_05976</name>
</gene>
<evidence type="ECO:0000256" key="1">
    <source>
        <dbReference type="ARBA" id="ARBA00004370"/>
    </source>
</evidence>
<dbReference type="Pfam" id="PF01066">
    <property type="entry name" value="CDP-OH_P_transf"/>
    <property type="match status" value="1"/>
</dbReference>
<dbReference type="Gene3D" id="1.20.120.1760">
    <property type="match status" value="1"/>
</dbReference>
<dbReference type="GO" id="GO:0016020">
    <property type="term" value="C:membrane"/>
    <property type="evidence" value="ECO:0007669"/>
    <property type="project" value="UniProtKB-SubCell"/>
</dbReference>
<feature type="transmembrane region" description="Helical" evidence="6">
    <location>
        <begin position="340"/>
        <end position="361"/>
    </location>
</feature>
<dbReference type="EMBL" id="BABT02000220">
    <property type="protein sequence ID" value="GAA99281.1"/>
    <property type="molecule type" value="Genomic_DNA"/>
</dbReference>
<dbReference type="OrthoDB" id="196717at2759"/>
<dbReference type="PANTHER" id="PTHR10414:SF37">
    <property type="entry name" value="BB IN A BOXCAR, ISOFORM C"/>
    <property type="match status" value="1"/>
</dbReference>
<evidence type="ECO:0000256" key="6">
    <source>
        <dbReference type="SAM" id="Phobius"/>
    </source>
</evidence>
<protein>
    <recommendedName>
        <fullName evidence="9">Choline/ethanolaminephosphotransferase</fullName>
    </recommendedName>
</protein>
<feature type="transmembrane region" description="Helical" evidence="6">
    <location>
        <begin position="129"/>
        <end position="145"/>
    </location>
</feature>
<dbReference type="HOGENOM" id="CLU_035066_5_2_1"/>
<organism evidence="7 8">
    <name type="scientific">Mixia osmundae (strain CBS 9802 / IAM 14324 / JCM 22182 / KY 12970)</name>
    <dbReference type="NCBI Taxonomy" id="764103"/>
    <lineage>
        <taxon>Eukaryota</taxon>
        <taxon>Fungi</taxon>
        <taxon>Dikarya</taxon>
        <taxon>Basidiomycota</taxon>
        <taxon>Pucciniomycotina</taxon>
        <taxon>Mixiomycetes</taxon>
        <taxon>Mixiales</taxon>
        <taxon>Mixiaceae</taxon>
        <taxon>Mixia</taxon>
    </lineage>
</organism>